<gene>
    <name evidence="2" type="ORF">PFISCL1PPCAC_25191</name>
</gene>
<evidence type="ECO:0000256" key="1">
    <source>
        <dbReference type="SAM" id="MobiDB-lite"/>
    </source>
</evidence>
<organism evidence="2 3">
    <name type="scientific">Pristionchus fissidentatus</name>
    <dbReference type="NCBI Taxonomy" id="1538716"/>
    <lineage>
        <taxon>Eukaryota</taxon>
        <taxon>Metazoa</taxon>
        <taxon>Ecdysozoa</taxon>
        <taxon>Nematoda</taxon>
        <taxon>Chromadorea</taxon>
        <taxon>Rhabditida</taxon>
        <taxon>Rhabditina</taxon>
        <taxon>Diplogasteromorpha</taxon>
        <taxon>Diplogasteroidea</taxon>
        <taxon>Neodiplogasteridae</taxon>
        <taxon>Pristionchus</taxon>
    </lineage>
</organism>
<proteinExistence type="predicted"/>
<accession>A0AAV5WWA8</accession>
<dbReference type="Proteomes" id="UP001432322">
    <property type="component" value="Unassembled WGS sequence"/>
</dbReference>
<evidence type="ECO:0008006" key="4">
    <source>
        <dbReference type="Google" id="ProtNLM"/>
    </source>
</evidence>
<feature type="region of interest" description="Disordered" evidence="1">
    <location>
        <begin position="1"/>
        <end position="20"/>
    </location>
</feature>
<dbReference type="AlphaFoldDB" id="A0AAV5WWA8"/>
<name>A0AAV5WWA8_9BILA</name>
<reference evidence="2" key="1">
    <citation type="submission" date="2023-10" db="EMBL/GenBank/DDBJ databases">
        <title>Genome assembly of Pristionchus species.</title>
        <authorList>
            <person name="Yoshida K."/>
            <person name="Sommer R.J."/>
        </authorList>
    </citation>
    <scope>NUCLEOTIDE SEQUENCE</scope>
    <source>
        <strain evidence="2">RS5133</strain>
    </source>
</reference>
<evidence type="ECO:0000313" key="3">
    <source>
        <dbReference type="Proteomes" id="UP001432322"/>
    </source>
</evidence>
<keyword evidence="3" id="KW-1185">Reference proteome</keyword>
<dbReference type="EMBL" id="BTSY01000006">
    <property type="protein sequence ID" value="GMT33894.1"/>
    <property type="molecule type" value="Genomic_DNA"/>
</dbReference>
<feature type="non-terminal residue" evidence="2">
    <location>
        <position position="1"/>
    </location>
</feature>
<sequence>PDPKLRFNQRSRSGSSRHSLRATIPHVYIREVVARTEKTMHEMRAIKDSEDCRNSYAAIVASIMNMRKAIDPAITFRTGTCLMRRRKVIRRGRECGMVAGGRRRGKY</sequence>
<protein>
    <recommendedName>
        <fullName evidence="4">Ribosomal protein</fullName>
    </recommendedName>
</protein>
<comment type="caution">
    <text evidence="2">The sequence shown here is derived from an EMBL/GenBank/DDBJ whole genome shotgun (WGS) entry which is preliminary data.</text>
</comment>
<evidence type="ECO:0000313" key="2">
    <source>
        <dbReference type="EMBL" id="GMT33894.1"/>
    </source>
</evidence>